<dbReference type="EMBL" id="JACJIQ010000009">
    <property type="protein sequence ID" value="MBA9077849.1"/>
    <property type="molecule type" value="Genomic_DNA"/>
</dbReference>
<evidence type="ECO:0000313" key="1">
    <source>
        <dbReference type="EMBL" id="MBA9077849.1"/>
    </source>
</evidence>
<protein>
    <recommendedName>
        <fullName evidence="3">Glycosyltransferase 2-like domain-containing protein</fullName>
    </recommendedName>
</protein>
<dbReference type="Proteomes" id="UP000563094">
    <property type="component" value="Unassembled WGS sequence"/>
</dbReference>
<organism evidence="1 2">
    <name type="scientific">Rufibacter quisquiliarum</name>
    <dbReference type="NCBI Taxonomy" id="1549639"/>
    <lineage>
        <taxon>Bacteria</taxon>
        <taxon>Pseudomonadati</taxon>
        <taxon>Bacteroidota</taxon>
        <taxon>Cytophagia</taxon>
        <taxon>Cytophagales</taxon>
        <taxon>Hymenobacteraceae</taxon>
        <taxon>Rufibacter</taxon>
    </lineage>
</organism>
<evidence type="ECO:0008006" key="3">
    <source>
        <dbReference type="Google" id="ProtNLM"/>
    </source>
</evidence>
<evidence type="ECO:0000313" key="2">
    <source>
        <dbReference type="Proteomes" id="UP000563094"/>
    </source>
</evidence>
<dbReference type="AlphaFoldDB" id="A0A839GM01"/>
<reference evidence="1 2" key="1">
    <citation type="submission" date="2020-08" db="EMBL/GenBank/DDBJ databases">
        <title>Genomic Encyclopedia of Type Strains, Phase IV (KMG-IV): sequencing the most valuable type-strain genomes for metagenomic binning, comparative biology and taxonomic classification.</title>
        <authorList>
            <person name="Goeker M."/>
        </authorList>
    </citation>
    <scope>NUCLEOTIDE SEQUENCE [LARGE SCALE GENOMIC DNA]</scope>
    <source>
        <strain evidence="1 2">DSM 29854</strain>
    </source>
</reference>
<dbReference type="Gene3D" id="3.90.550.10">
    <property type="entry name" value="Spore Coat Polysaccharide Biosynthesis Protein SpsA, Chain A"/>
    <property type="match status" value="1"/>
</dbReference>
<accession>A0A839GM01</accession>
<comment type="caution">
    <text evidence="1">The sequence shown here is derived from an EMBL/GenBank/DDBJ whole genome shotgun (WGS) entry which is preliminary data.</text>
</comment>
<dbReference type="SUPFAM" id="SSF53448">
    <property type="entry name" value="Nucleotide-diphospho-sugar transferases"/>
    <property type="match status" value="1"/>
</dbReference>
<keyword evidence="2" id="KW-1185">Reference proteome</keyword>
<dbReference type="InterPro" id="IPR029044">
    <property type="entry name" value="Nucleotide-diphossugar_trans"/>
</dbReference>
<proteinExistence type="predicted"/>
<sequence length="232" mass="26592">MASGDYVALADQDDVWLPTKIENSLQKLLLLEKQSSPLTPALVFTDLQVVDEQLQPLYPSYWEFMKLNPSNWYLNRILVENVMTGCTALMNKPLLEIALPIPNQALMHDTWLLLTAASFGKVSFLQERTVLYRQHPQNVVGARQSSLKNKFQSALSKISRNNFSLLGAEIEQAAVFYNRYSSKLNYFPEKKNVLKAFISLQKVNFFRRKFLILKFSFFGSSFKKALNVLARA</sequence>
<name>A0A839GM01_9BACT</name>
<gene>
    <name evidence="1" type="ORF">FHS90_002568</name>
</gene>